<dbReference type="SMART" id="SM00184">
    <property type="entry name" value="RING"/>
    <property type="match status" value="1"/>
</dbReference>
<accession>A0A3P9DGS7</accession>
<dbReference type="Pfam" id="PF15227">
    <property type="entry name" value="zf-C3HC4_4"/>
    <property type="match status" value="1"/>
</dbReference>
<dbReference type="PANTHER" id="PTHR25465">
    <property type="entry name" value="B-BOX DOMAIN CONTAINING"/>
    <property type="match status" value="1"/>
</dbReference>
<keyword evidence="2 4" id="KW-0863">Zinc-finger</keyword>
<dbReference type="Ensembl" id="ENSMZET00005034496.1">
    <property type="protein sequence ID" value="ENSMZEP00005033367.1"/>
    <property type="gene ID" value="ENSMZEG00005024906.1"/>
</dbReference>
<dbReference type="GeneTree" id="ENSGT01110000268170"/>
<evidence type="ECO:0000256" key="4">
    <source>
        <dbReference type="PROSITE-ProRule" id="PRU00175"/>
    </source>
</evidence>
<reference evidence="6" key="2">
    <citation type="submission" date="2025-09" db="UniProtKB">
        <authorList>
            <consortium name="Ensembl"/>
        </authorList>
    </citation>
    <scope>IDENTIFICATION</scope>
</reference>
<protein>
    <recommendedName>
        <fullName evidence="5">RING-type domain-containing protein</fullName>
    </recommendedName>
</protein>
<evidence type="ECO:0000259" key="5">
    <source>
        <dbReference type="PROSITE" id="PS50089"/>
    </source>
</evidence>
<dbReference type="GO" id="GO:0008270">
    <property type="term" value="F:zinc ion binding"/>
    <property type="evidence" value="ECO:0007669"/>
    <property type="project" value="UniProtKB-KW"/>
</dbReference>
<dbReference type="SUPFAM" id="SSF57850">
    <property type="entry name" value="RING/U-box"/>
    <property type="match status" value="1"/>
</dbReference>
<dbReference type="InterPro" id="IPR013083">
    <property type="entry name" value="Znf_RING/FYVE/PHD"/>
</dbReference>
<evidence type="ECO:0000256" key="3">
    <source>
        <dbReference type="ARBA" id="ARBA00022833"/>
    </source>
</evidence>
<dbReference type="PROSITE" id="PS50089">
    <property type="entry name" value="ZF_RING_2"/>
    <property type="match status" value="1"/>
</dbReference>
<name>A0A3P9DGS7_9CICH</name>
<dbReference type="Gene3D" id="3.30.40.10">
    <property type="entry name" value="Zinc/RING finger domain, C3HC4 (zinc finger)"/>
    <property type="match status" value="1"/>
</dbReference>
<feature type="domain" description="RING-type" evidence="5">
    <location>
        <begin position="28"/>
        <end position="65"/>
    </location>
</feature>
<dbReference type="InterPro" id="IPR017907">
    <property type="entry name" value="Znf_RING_CS"/>
</dbReference>
<dbReference type="AlphaFoldDB" id="A0A3P9DGS7"/>
<dbReference type="InterPro" id="IPR051051">
    <property type="entry name" value="E3_ubiq-ligase_TRIM/RNF"/>
</dbReference>
<dbReference type="PANTHER" id="PTHR25465:SF14">
    <property type="entry name" value="E3 UBIQUITIN-PROTEIN LIGASE TRIM65"/>
    <property type="match status" value="1"/>
</dbReference>
<reference evidence="6" key="1">
    <citation type="submission" date="2025-08" db="UniProtKB">
        <authorList>
            <consortium name="Ensembl"/>
        </authorList>
    </citation>
    <scope>IDENTIFICATION</scope>
</reference>
<organism evidence="6 7">
    <name type="scientific">Maylandia zebra</name>
    <name type="common">zebra mbuna</name>
    <dbReference type="NCBI Taxonomy" id="106582"/>
    <lineage>
        <taxon>Eukaryota</taxon>
        <taxon>Metazoa</taxon>
        <taxon>Chordata</taxon>
        <taxon>Craniata</taxon>
        <taxon>Vertebrata</taxon>
        <taxon>Euteleostomi</taxon>
        <taxon>Actinopterygii</taxon>
        <taxon>Neopterygii</taxon>
        <taxon>Teleostei</taxon>
        <taxon>Neoteleostei</taxon>
        <taxon>Acanthomorphata</taxon>
        <taxon>Ovalentaria</taxon>
        <taxon>Cichlomorphae</taxon>
        <taxon>Cichliformes</taxon>
        <taxon>Cichlidae</taxon>
        <taxon>African cichlids</taxon>
        <taxon>Pseudocrenilabrinae</taxon>
        <taxon>Haplochromini</taxon>
        <taxon>Maylandia</taxon>
        <taxon>Maylandia zebra complex</taxon>
    </lineage>
</organism>
<evidence type="ECO:0000256" key="2">
    <source>
        <dbReference type="ARBA" id="ARBA00022771"/>
    </source>
</evidence>
<evidence type="ECO:0000313" key="7">
    <source>
        <dbReference type="Proteomes" id="UP000265160"/>
    </source>
</evidence>
<dbReference type="InterPro" id="IPR001841">
    <property type="entry name" value="Znf_RING"/>
</dbReference>
<keyword evidence="1" id="KW-0479">Metal-binding</keyword>
<dbReference type="PROSITE" id="PS00518">
    <property type="entry name" value="ZF_RING_1"/>
    <property type="match status" value="1"/>
</dbReference>
<sequence>MDPSCPASTVQDGGYFLGKKMEDRQFCCAVCLDLLKDPVTIPCGHNYCMSCIETYWKAENFMFLCIFQILSWFIWQHLRGDNNGNMRD</sequence>
<evidence type="ECO:0000313" key="6">
    <source>
        <dbReference type="Ensembl" id="ENSMZEP00005033367.1"/>
    </source>
</evidence>
<evidence type="ECO:0000256" key="1">
    <source>
        <dbReference type="ARBA" id="ARBA00022723"/>
    </source>
</evidence>
<keyword evidence="7" id="KW-1185">Reference proteome</keyword>
<dbReference type="Proteomes" id="UP000265160">
    <property type="component" value="Unplaced"/>
</dbReference>
<proteinExistence type="predicted"/>
<keyword evidence="3" id="KW-0862">Zinc</keyword>